<accession>A0A1W9KYC2</accession>
<feature type="chain" id="PRO_5012393842" description="DUF1223 domain-containing protein" evidence="1">
    <location>
        <begin position="22"/>
        <end position="242"/>
    </location>
</feature>
<dbReference type="AlphaFoldDB" id="A0A1W9KYC2"/>
<proteinExistence type="predicted"/>
<dbReference type="SUPFAM" id="SSF52833">
    <property type="entry name" value="Thioredoxin-like"/>
    <property type="match status" value="1"/>
</dbReference>
<dbReference type="Proteomes" id="UP000192505">
    <property type="component" value="Unassembled WGS sequence"/>
</dbReference>
<evidence type="ECO:0000313" key="2">
    <source>
        <dbReference type="EMBL" id="OQW89724.1"/>
    </source>
</evidence>
<keyword evidence="1" id="KW-0732">Signal</keyword>
<evidence type="ECO:0000313" key="3">
    <source>
        <dbReference type="Proteomes" id="UP000192505"/>
    </source>
</evidence>
<name>A0A1W9KYC2_9BURK</name>
<evidence type="ECO:0008006" key="4">
    <source>
        <dbReference type="Google" id="ProtNLM"/>
    </source>
</evidence>
<reference evidence="2 3" key="1">
    <citation type="submission" date="2017-01" db="EMBL/GenBank/DDBJ databases">
        <title>Novel large sulfur bacteria in the metagenomes of groundwater-fed chemosynthetic microbial mats in the Lake Huron basin.</title>
        <authorList>
            <person name="Sharrar A.M."/>
            <person name="Flood B.E."/>
            <person name="Bailey J.V."/>
            <person name="Jones D.S."/>
            <person name="Biddanda B."/>
            <person name="Ruberg S.A."/>
            <person name="Marcus D.N."/>
            <person name="Dick G.J."/>
        </authorList>
    </citation>
    <scope>NUCLEOTIDE SEQUENCE [LARGE SCALE GENOMIC DNA]</scope>
    <source>
        <strain evidence="2">A7</strain>
    </source>
</reference>
<gene>
    <name evidence="2" type="ORF">BWK72_00240</name>
</gene>
<dbReference type="PANTHER" id="PTHR36057:SF1">
    <property type="entry name" value="LIPOPROTEIN LIPID ATTACHMENT SITE-LIKE PROTEIN, PUTATIVE (DUF1223)-RELATED"/>
    <property type="match status" value="1"/>
</dbReference>
<organism evidence="2 3">
    <name type="scientific">Rhodoferax ferrireducens</name>
    <dbReference type="NCBI Taxonomy" id="192843"/>
    <lineage>
        <taxon>Bacteria</taxon>
        <taxon>Pseudomonadati</taxon>
        <taxon>Pseudomonadota</taxon>
        <taxon>Betaproteobacteria</taxon>
        <taxon>Burkholderiales</taxon>
        <taxon>Comamonadaceae</taxon>
        <taxon>Rhodoferax</taxon>
    </lineage>
</organism>
<evidence type="ECO:0000256" key="1">
    <source>
        <dbReference type="SAM" id="SignalP"/>
    </source>
</evidence>
<dbReference type="PANTHER" id="PTHR36057">
    <property type="match status" value="1"/>
</dbReference>
<dbReference type="InterPro" id="IPR010634">
    <property type="entry name" value="DUF1223"/>
</dbReference>
<dbReference type="Pfam" id="PF06764">
    <property type="entry name" value="DUF1223"/>
    <property type="match status" value="1"/>
</dbReference>
<sequence>MRSSPLVKSVVVWMIPCAALAAPAACEVASGDRLIPVIELYTSEGCSSCPPADQWLSTLKGKPVVAQAFHVAYWDYIGWKDRFANPAFTVRQKEIAAANGLSGIYTPQLVRNGRDWRNWRFPGQVIDLKAPARAAITLRQSESADAFEAKVTPVVTNGEWKAYWTVTEHNHSSRVKAGENTGEFLKHDFVVRQYVPVGRYVGAQSLKFHAIAGQTDHPRQINLIVSEVQTGASMQAVSLQCE</sequence>
<feature type="signal peptide" evidence="1">
    <location>
        <begin position="1"/>
        <end position="21"/>
    </location>
</feature>
<dbReference type="EMBL" id="MTEI01000001">
    <property type="protein sequence ID" value="OQW89724.1"/>
    <property type="molecule type" value="Genomic_DNA"/>
</dbReference>
<comment type="caution">
    <text evidence="2">The sequence shown here is derived from an EMBL/GenBank/DDBJ whole genome shotgun (WGS) entry which is preliminary data.</text>
</comment>
<dbReference type="InterPro" id="IPR036249">
    <property type="entry name" value="Thioredoxin-like_sf"/>
</dbReference>
<protein>
    <recommendedName>
        <fullName evidence="4">DUF1223 domain-containing protein</fullName>
    </recommendedName>
</protein>